<feature type="compositionally biased region" description="Basic and acidic residues" evidence="1">
    <location>
        <begin position="133"/>
        <end position="143"/>
    </location>
</feature>
<feature type="compositionally biased region" description="Basic and acidic residues" evidence="1">
    <location>
        <begin position="332"/>
        <end position="369"/>
    </location>
</feature>
<feature type="compositionally biased region" description="Basic and acidic residues" evidence="1">
    <location>
        <begin position="197"/>
        <end position="210"/>
    </location>
</feature>
<protein>
    <submittedName>
        <fullName evidence="2">Uncharacterized protein</fullName>
    </submittedName>
</protein>
<keyword evidence="3" id="KW-1185">Reference proteome</keyword>
<organism evidence="2 3">
    <name type="scientific">Melipona bicolor</name>
    <dbReference type="NCBI Taxonomy" id="60889"/>
    <lineage>
        <taxon>Eukaryota</taxon>
        <taxon>Metazoa</taxon>
        <taxon>Ecdysozoa</taxon>
        <taxon>Arthropoda</taxon>
        <taxon>Hexapoda</taxon>
        <taxon>Insecta</taxon>
        <taxon>Pterygota</taxon>
        <taxon>Neoptera</taxon>
        <taxon>Endopterygota</taxon>
        <taxon>Hymenoptera</taxon>
        <taxon>Apocrita</taxon>
        <taxon>Aculeata</taxon>
        <taxon>Apoidea</taxon>
        <taxon>Anthophila</taxon>
        <taxon>Apidae</taxon>
        <taxon>Melipona</taxon>
    </lineage>
</organism>
<feature type="compositionally biased region" description="Basic and acidic residues" evidence="1">
    <location>
        <begin position="83"/>
        <end position="125"/>
    </location>
</feature>
<feature type="region of interest" description="Disordered" evidence="1">
    <location>
        <begin position="59"/>
        <end position="271"/>
    </location>
</feature>
<name>A0AA40G2C8_9HYME</name>
<feature type="compositionally biased region" description="Polar residues" evidence="1">
    <location>
        <begin position="216"/>
        <end position="231"/>
    </location>
</feature>
<evidence type="ECO:0000313" key="3">
    <source>
        <dbReference type="Proteomes" id="UP001177670"/>
    </source>
</evidence>
<reference evidence="2" key="1">
    <citation type="submission" date="2021-10" db="EMBL/GenBank/DDBJ databases">
        <title>Melipona bicolor Genome sequencing and assembly.</title>
        <authorList>
            <person name="Araujo N.S."/>
            <person name="Arias M.C."/>
        </authorList>
    </citation>
    <scope>NUCLEOTIDE SEQUENCE</scope>
    <source>
        <strain evidence="2">USP_2M_L1-L4_2017</strain>
        <tissue evidence="2">Whole body</tissue>
    </source>
</reference>
<sequence length="509" mass="57397">MSRKTILGRASLSFLTTDGVLDMDQILQTDPWTQIDNFVQHNFVQNVLDEFNERITLDPKLTPADKSPGKKRATSSGRSPRKSQTDRTDGEKSSEGKETDRPAGDDPEDKKEIAKKSNKRTEGPKGKVTKNGDANKQKEERAKIPKTGNSGKRKTKDETNKTEESTDTQQLEGTQKTTGKKTPTAKSERKKTVRKRKDGEEKEEAGETKVVEPTNDKTNTTPEKTITANTSKSKDSKSPIVTSTPKCKSPRLTNSWHDASTLKKDSSVLSNDVSKHCAGDSYVEYTYCADINNNYFELVAQSNSSKITDTKCKRKTTGKTKEGKNPGNKETSMNEKKDSSAENKETTMDEGEKSKCKKQNEKTATKKTDSLASNNTSSRKKCAKDISATKDSKDDHDETVAEKTKVKREHKTGEKMKREKKSGDKEASGISTDKKPKSKCKKQDNKKIEGKQIGRFEKRLLKHRERHIRRHERKAERAMEEFSHHVTRIVKKMGHLPVSCRMFVLQHRR</sequence>
<evidence type="ECO:0000256" key="1">
    <source>
        <dbReference type="SAM" id="MobiDB-lite"/>
    </source>
</evidence>
<comment type="caution">
    <text evidence="2">The sequence shown here is derived from an EMBL/GenBank/DDBJ whole genome shotgun (WGS) entry which is preliminary data.</text>
</comment>
<gene>
    <name evidence="2" type="ORF">K0M31_019415</name>
</gene>
<dbReference type="EMBL" id="JAHYIQ010000008">
    <property type="protein sequence ID" value="KAK1129700.1"/>
    <property type="molecule type" value="Genomic_DNA"/>
</dbReference>
<feature type="compositionally biased region" description="Basic and acidic residues" evidence="1">
    <location>
        <begin position="411"/>
        <end position="452"/>
    </location>
</feature>
<feature type="compositionally biased region" description="Basic and acidic residues" evidence="1">
    <location>
        <begin position="383"/>
        <end position="404"/>
    </location>
</feature>
<feature type="compositionally biased region" description="Polar residues" evidence="1">
    <location>
        <begin position="239"/>
        <end position="258"/>
    </location>
</feature>
<feature type="region of interest" description="Disordered" evidence="1">
    <location>
        <begin position="304"/>
        <end position="452"/>
    </location>
</feature>
<proteinExistence type="predicted"/>
<evidence type="ECO:0000313" key="2">
    <source>
        <dbReference type="EMBL" id="KAK1129700.1"/>
    </source>
</evidence>
<feature type="compositionally biased region" description="Low complexity" evidence="1">
    <location>
        <begin position="168"/>
        <end position="184"/>
    </location>
</feature>
<dbReference type="Proteomes" id="UP001177670">
    <property type="component" value="Unassembled WGS sequence"/>
</dbReference>
<dbReference type="AlphaFoldDB" id="A0AA40G2C8"/>
<feature type="compositionally biased region" description="Basic and acidic residues" evidence="1">
    <location>
        <begin position="155"/>
        <end position="164"/>
    </location>
</feature>
<accession>A0AA40G2C8</accession>